<proteinExistence type="inferred from homology"/>
<dbReference type="Pfam" id="PF05679">
    <property type="entry name" value="CHGN"/>
    <property type="match status" value="1"/>
</dbReference>
<protein>
    <recommendedName>
        <fullName evidence="9">Hexosyltransferase</fullName>
        <ecNumber evidence="9">2.4.1.-</ecNumber>
    </recommendedName>
</protein>
<keyword evidence="8" id="KW-0472">Membrane</keyword>
<keyword evidence="10" id="KW-0175">Coiled coil</keyword>
<reference evidence="11" key="1">
    <citation type="submission" date="2020-11" db="EMBL/GenBank/DDBJ databases">
        <authorList>
            <person name="Tran Van P."/>
        </authorList>
    </citation>
    <scope>NUCLEOTIDE SEQUENCE</scope>
</reference>
<comment type="subcellular location">
    <subcellularLocation>
        <location evidence="1 9">Golgi apparatus</location>
        <location evidence="1 9">Golgi stack membrane</location>
        <topology evidence="1 9">Single-pass type II membrane protein</topology>
    </subcellularLocation>
</comment>
<gene>
    <name evidence="11" type="ORF">TCEB3V08_LOCUS3505</name>
</gene>
<dbReference type="AlphaFoldDB" id="A0A7R9CJN2"/>
<evidence type="ECO:0000256" key="5">
    <source>
        <dbReference type="ARBA" id="ARBA00022968"/>
    </source>
</evidence>
<evidence type="ECO:0000256" key="8">
    <source>
        <dbReference type="ARBA" id="ARBA00023136"/>
    </source>
</evidence>
<evidence type="ECO:0000256" key="3">
    <source>
        <dbReference type="ARBA" id="ARBA00022679"/>
    </source>
</evidence>
<dbReference type="Gene3D" id="3.90.550.10">
    <property type="entry name" value="Spore Coat Polysaccharide Biosynthesis Protein SpsA, Chain A"/>
    <property type="match status" value="1"/>
</dbReference>
<dbReference type="EMBL" id="OC317337">
    <property type="protein sequence ID" value="CAD7396228.1"/>
    <property type="molecule type" value="Genomic_DNA"/>
</dbReference>
<dbReference type="InterPro" id="IPR029044">
    <property type="entry name" value="Nucleotide-diphossugar_trans"/>
</dbReference>
<keyword evidence="6" id="KW-1133">Transmembrane helix</keyword>
<evidence type="ECO:0000256" key="6">
    <source>
        <dbReference type="ARBA" id="ARBA00022989"/>
    </source>
</evidence>
<keyword evidence="4" id="KW-0812">Transmembrane</keyword>
<dbReference type="PANTHER" id="PTHR12369:SF11">
    <property type="entry name" value="HEXOSYLTRANSFERASE"/>
    <property type="match status" value="1"/>
</dbReference>
<comment type="similarity">
    <text evidence="2 9">Belongs to the chondroitin N-acetylgalactosaminyltransferase family.</text>
</comment>
<evidence type="ECO:0000256" key="9">
    <source>
        <dbReference type="RuleBase" id="RU364016"/>
    </source>
</evidence>
<evidence type="ECO:0000256" key="10">
    <source>
        <dbReference type="SAM" id="Coils"/>
    </source>
</evidence>
<evidence type="ECO:0000256" key="4">
    <source>
        <dbReference type="ARBA" id="ARBA00022692"/>
    </source>
</evidence>
<keyword evidence="3 9" id="KW-0808">Transferase</keyword>
<dbReference type="SUPFAM" id="SSF53448">
    <property type="entry name" value="Nucleotide-diphospho-sugar transferases"/>
    <property type="match status" value="1"/>
</dbReference>
<evidence type="ECO:0000256" key="2">
    <source>
        <dbReference type="ARBA" id="ARBA00009239"/>
    </source>
</evidence>
<sequence>MLSSTAEDVEIEVRISSLKIQALQRELVLLERDIQASKRELGEKTPLQTAVFSDPPGLNKFHPRKTEDVLVWDFISRSIYSATNINPRRRMEAPLKEGLEDVVGEVMDTINMHSKQRGRVIEFREILYGYHRLDPLHGADYILDMLLVYKKYRGRKMTVPVRRHVYLQQQFGGLEIRETVDGVEVPQPIVREQEGDEPANLQADMSDNNLLSMGDLQPPLEIDTSPTDAVGTKIINFILPLSGRFAAFQRFVGVFEEVCLQRDKYVSLIVVLYQNPQAHDSFNQSASEVRRLQSVYPHIRIVLVPVFEKFARARALQLGASQVTDNTQDLLFLVDVDMVFMSATLQRIRTNTVKGKEVYFPIVFSEFDPSIVYGISELKSSSDHFRIDDDTGFWRQFGFGIVSIYKCDLMQVGGFDTTIQGWGKEDVNLYDKIVAFKNLTVFRAVDLTLVHVFHVVDCDPSLEETQLRMCEGSRYDTYAATCKLAIGPVRQHPSAATCELAIGPVRQDPPAATCELAIGPVRQHSLATTCELAIGPVQQDPPAATCELAIGPVRQHSPAATCELAIGLVRQDPPAATCELAIGPVRQDSPAATCELAIGPVRQHSLAATCELAIGPVRQDPSVWAQKFLLECLDRRTSSTIHV</sequence>
<evidence type="ECO:0000313" key="11">
    <source>
        <dbReference type="EMBL" id="CAD7396228.1"/>
    </source>
</evidence>
<evidence type="ECO:0000256" key="1">
    <source>
        <dbReference type="ARBA" id="ARBA00004447"/>
    </source>
</evidence>
<dbReference type="GO" id="GO:0032580">
    <property type="term" value="C:Golgi cisterna membrane"/>
    <property type="evidence" value="ECO:0007669"/>
    <property type="project" value="UniProtKB-SubCell"/>
</dbReference>
<dbReference type="InterPro" id="IPR051227">
    <property type="entry name" value="CS_glycosyltransferase"/>
</dbReference>
<name>A0A7R9CJN2_TIMCR</name>
<feature type="coiled-coil region" evidence="10">
    <location>
        <begin position="6"/>
        <end position="40"/>
    </location>
</feature>
<keyword evidence="7 9" id="KW-0333">Golgi apparatus</keyword>
<organism evidence="11">
    <name type="scientific">Timema cristinae</name>
    <name type="common">Walking stick</name>
    <dbReference type="NCBI Taxonomy" id="61476"/>
    <lineage>
        <taxon>Eukaryota</taxon>
        <taxon>Metazoa</taxon>
        <taxon>Ecdysozoa</taxon>
        <taxon>Arthropoda</taxon>
        <taxon>Hexapoda</taxon>
        <taxon>Insecta</taxon>
        <taxon>Pterygota</taxon>
        <taxon>Neoptera</taxon>
        <taxon>Polyneoptera</taxon>
        <taxon>Phasmatodea</taxon>
        <taxon>Timematodea</taxon>
        <taxon>Timematoidea</taxon>
        <taxon>Timematidae</taxon>
        <taxon>Timema</taxon>
    </lineage>
</organism>
<dbReference type="PANTHER" id="PTHR12369">
    <property type="entry name" value="CHONDROITIN SYNTHASE"/>
    <property type="match status" value="1"/>
</dbReference>
<dbReference type="EC" id="2.4.1.-" evidence="9"/>
<dbReference type="InterPro" id="IPR008428">
    <property type="entry name" value="Chond_GalNAc"/>
</dbReference>
<dbReference type="GO" id="GO:0047238">
    <property type="term" value="F:glucuronosyl-N-acetylgalactosaminyl-proteoglycan 4-beta-N-acetylgalactosaminyltransferase activity"/>
    <property type="evidence" value="ECO:0007669"/>
    <property type="project" value="TreeGrafter"/>
</dbReference>
<keyword evidence="5 9" id="KW-0735">Signal-anchor</keyword>
<accession>A0A7R9CJN2</accession>
<evidence type="ECO:0000256" key="7">
    <source>
        <dbReference type="ARBA" id="ARBA00023034"/>
    </source>
</evidence>